<comment type="caution">
    <text evidence="2">The sequence shown here is derived from an EMBL/GenBank/DDBJ whole genome shotgun (WGS) entry which is preliminary data.</text>
</comment>
<reference evidence="2 3" key="1">
    <citation type="submission" date="2019-05" db="EMBL/GenBank/DDBJ databases">
        <title>Emergence of the Ug99 lineage of the wheat stem rust pathogen through somatic hybridization.</title>
        <authorList>
            <person name="Li F."/>
            <person name="Upadhyaya N.M."/>
            <person name="Sperschneider J."/>
            <person name="Matny O."/>
            <person name="Nguyen-Phuc H."/>
            <person name="Mago R."/>
            <person name="Raley C."/>
            <person name="Miller M.E."/>
            <person name="Silverstein K.A.T."/>
            <person name="Henningsen E."/>
            <person name="Hirsch C.D."/>
            <person name="Visser B."/>
            <person name="Pretorius Z.A."/>
            <person name="Steffenson B.J."/>
            <person name="Schwessinger B."/>
            <person name="Dodds P.N."/>
            <person name="Figueroa M."/>
        </authorList>
    </citation>
    <scope>NUCLEOTIDE SEQUENCE [LARGE SCALE GENOMIC DNA]</scope>
    <source>
        <strain evidence="2">21-0</strain>
    </source>
</reference>
<dbReference type="EMBL" id="VSWC01000105">
    <property type="protein sequence ID" value="KAA1087232.1"/>
    <property type="molecule type" value="Genomic_DNA"/>
</dbReference>
<gene>
    <name evidence="2" type="ORF">PGT21_026346</name>
</gene>
<keyword evidence="3" id="KW-1185">Reference proteome</keyword>
<evidence type="ECO:0000256" key="1">
    <source>
        <dbReference type="SAM" id="MobiDB-lite"/>
    </source>
</evidence>
<evidence type="ECO:0000313" key="3">
    <source>
        <dbReference type="Proteomes" id="UP000324748"/>
    </source>
</evidence>
<sequence length="163" mass="18205">MVKNLEGVGQPTGFGYTHVPLEGFSDVTEDFSILSFLDHIHLHRTFKYINEKLVSGTHIGSYWFGFQFREVLASSWVQDNGSAVAASRPSIRYCMHTSVEAVSKIPFQARKYLCTKNFLSTPPSGRFAARPFHRAGDKSRSSRERGTLRARPAISGPPIAELN</sequence>
<protein>
    <submittedName>
        <fullName evidence="2">Uncharacterized protein</fullName>
    </submittedName>
</protein>
<dbReference type="AlphaFoldDB" id="A0A5B0NFD0"/>
<feature type="compositionally biased region" description="Basic and acidic residues" evidence="1">
    <location>
        <begin position="134"/>
        <end position="147"/>
    </location>
</feature>
<feature type="region of interest" description="Disordered" evidence="1">
    <location>
        <begin position="129"/>
        <end position="163"/>
    </location>
</feature>
<evidence type="ECO:0000313" key="2">
    <source>
        <dbReference type="EMBL" id="KAA1087232.1"/>
    </source>
</evidence>
<dbReference type="Proteomes" id="UP000324748">
    <property type="component" value="Unassembled WGS sequence"/>
</dbReference>
<name>A0A5B0NFD0_PUCGR</name>
<organism evidence="2 3">
    <name type="scientific">Puccinia graminis f. sp. tritici</name>
    <dbReference type="NCBI Taxonomy" id="56615"/>
    <lineage>
        <taxon>Eukaryota</taxon>
        <taxon>Fungi</taxon>
        <taxon>Dikarya</taxon>
        <taxon>Basidiomycota</taxon>
        <taxon>Pucciniomycotina</taxon>
        <taxon>Pucciniomycetes</taxon>
        <taxon>Pucciniales</taxon>
        <taxon>Pucciniaceae</taxon>
        <taxon>Puccinia</taxon>
    </lineage>
</organism>
<proteinExistence type="predicted"/>
<accession>A0A5B0NFD0</accession>